<feature type="domain" description="Ig-like" evidence="2">
    <location>
        <begin position="382"/>
        <end position="441"/>
    </location>
</feature>
<organism evidence="4 5">
    <name type="scientific">Lentilactobacillus sunkii DSM 19904</name>
    <dbReference type="NCBI Taxonomy" id="1423808"/>
    <lineage>
        <taxon>Bacteria</taxon>
        <taxon>Bacillati</taxon>
        <taxon>Bacillota</taxon>
        <taxon>Bacilli</taxon>
        <taxon>Lactobacillales</taxon>
        <taxon>Lactobacillaceae</taxon>
        <taxon>Lentilactobacillus</taxon>
    </lineage>
</organism>
<evidence type="ECO:0000259" key="2">
    <source>
        <dbReference type="Pfam" id="PF07523"/>
    </source>
</evidence>
<dbReference type="Proteomes" id="UP000051581">
    <property type="component" value="Unassembled WGS sequence"/>
</dbReference>
<dbReference type="PATRIC" id="fig|1423808.3.peg.2087"/>
<accession>A0A0R1L0Q0</accession>
<dbReference type="InterPro" id="IPR022038">
    <property type="entry name" value="Ig-like_bact"/>
</dbReference>
<dbReference type="InterPro" id="IPR013783">
    <property type="entry name" value="Ig-like_fold"/>
</dbReference>
<evidence type="ECO:0000313" key="5">
    <source>
        <dbReference type="Proteomes" id="UP000051581"/>
    </source>
</evidence>
<feature type="compositionally biased region" description="Low complexity" evidence="1">
    <location>
        <begin position="481"/>
        <end position="495"/>
    </location>
</feature>
<proteinExistence type="predicted"/>
<evidence type="ECO:0008006" key="6">
    <source>
        <dbReference type="Google" id="ProtNLM"/>
    </source>
</evidence>
<dbReference type="Pfam" id="PF07523">
    <property type="entry name" value="Big_3"/>
    <property type="match status" value="1"/>
</dbReference>
<reference evidence="4 5" key="1">
    <citation type="journal article" date="2015" name="Genome Announc.">
        <title>Expanding the biotechnology potential of lactobacilli through comparative genomics of 213 strains and associated genera.</title>
        <authorList>
            <person name="Sun Z."/>
            <person name="Harris H.M."/>
            <person name="McCann A."/>
            <person name="Guo C."/>
            <person name="Argimon S."/>
            <person name="Zhang W."/>
            <person name="Yang X."/>
            <person name="Jeffery I.B."/>
            <person name="Cooney J.C."/>
            <person name="Kagawa T.F."/>
            <person name="Liu W."/>
            <person name="Song Y."/>
            <person name="Salvetti E."/>
            <person name="Wrobel A."/>
            <person name="Rasinkangas P."/>
            <person name="Parkhill J."/>
            <person name="Rea M.C."/>
            <person name="O'Sullivan O."/>
            <person name="Ritari J."/>
            <person name="Douillard F.P."/>
            <person name="Paul Ross R."/>
            <person name="Yang R."/>
            <person name="Briner A.E."/>
            <person name="Felis G.E."/>
            <person name="de Vos W.M."/>
            <person name="Barrangou R."/>
            <person name="Klaenhammer T.R."/>
            <person name="Caufield P.W."/>
            <person name="Cui Y."/>
            <person name="Zhang H."/>
            <person name="O'Toole P.W."/>
        </authorList>
    </citation>
    <scope>NUCLEOTIDE SEQUENCE [LARGE SCALE GENOMIC DNA]</scope>
    <source>
        <strain evidence="4 5">DSM 19904</strain>
    </source>
</reference>
<name>A0A0R1L0Q0_9LACO</name>
<feature type="compositionally biased region" description="Polar residues" evidence="1">
    <location>
        <begin position="496"/>
        <end position="505"/>
    </location>
</feature>
<evidence type="ECO:0000256" key="1">
    <source>
        <dbReference type="SAM" id="MobiDB-lite"/>
    </source>
</evidence>
<dbReference type="Pfam" id="PF19087">
    <property type="entry name" value="DUF5776"/>
    <property type="match status" value="1"/>
</dbReference>
<feature type="domain" description="DUF5776" evidence="3">
    <location>
        <begin position="599"/>
        <end position="667"/>
    </location>
</feature>
<keyword evidence="5" id="KW-1185">Reference proteome</keyword>
<dbReference type="Gene3D" id="2.60.40.10">
    <property type="entry name" value="Immunoglobulins"/>
    <property type="match status" value="1"/>
</dbReference>
<evidence type="ECO:0000259" key="3">
    <source>
        <dbReference type="Pfam" id="PF19087"/>
    </source>
</evidence>
<feature type="region of interest" description="Disordered" evidence="1">
    <location>
        <begin position="472"/>
        <end position="509"/>
    </location>
</feature>
<sequence>MAVALAVAVTFIYPLQGKAANSGPGIYNGNSQYTNMQSLPNQPNQQYTSWLSLNGADSNYVGAKHNQTDQKTSVLDLDQYKSNPSTLYQNVLVKNTSSTTMTIHLGFLLPESHPDASYKYKGVTEKLPQITYSGSDASSMQPDSSVGTITQKYRAEGDYHWFNTLPDWSKMDSVRIDGSLAAGQTYKFRIPLKLVNVNTIDVDYPGNYFQFYTKRYTDTSNAGDIPVYGKARFAERVPIDSYLGTGKHYLATYIGKDGNTVKAPELQDLMPTIQLQNTNGTVIEFDNNNSEFGGEDLTTTDAYTGSLFYIDYTKLKSADGTMPWLTAIQKRGYTVVARNNQVPYAQFPYSISPRDNDDPVNNWVDQGNIGNAVLTAVKVIDANDITLHVGDKWNPMDHVTIWNPYNNRHETPTKVNNPVVRVSGTVDTSRTGVYPVTYSYDVPYNKLEPNGQTPYDRTDTITRTINVTVIGYGNHGGNSNNGGSSTPNNNNNGNNAWNPTKPNGKNGTGLPNYAAVKGSAVYATKTIYMYKNPTFNKSHRIAKYPKSKRINRPMFVVTGYARSNGGALRYKVRDVNHSRKTDGKIGYITANRKFVVNVYYKTMPKNMKITVISKKGVHAYKHANLTGRVTHYKTGKHLRVKKLVKHNLTTRYVLSNGYYVTANKKLVIHGNY</sequence>
<comment type="caution">
    <text evidence="4">The sequence shown here is derived from an EMBL/GenBank/DDBJ whole genome shotgun (WGS) entry which is preliminary data.</text>
</comment>
<dbReference type="EMBL" id="AZEA01000044">
    <property type="protein sequence ID" value="KRK86393.1"/>
    <property type="molecule type" value="Genomic_DNA"/>
</dbReference>
<evidence type="ECO:0000313" key="4">
    <source>
        <dbReference type="EMBL" id="KRK86393.1"/>
    </source>
</evidence>
<dbReference type="InterPro" id="IPR044081">
    <property type="entry name" value="DUF5776"/>
</dbReference>
<gene>
    <name evidence="4" type="ORF">FD17_GL002063</name>
</gene>
<dbReference type="AlphaFoldDB" id="A0A0R1L0Q0"/>
<protein>
    <recommendedName>
        <fullName evidence="6">DUF5776 domain-containing protein</fullName>
    </recommendedName>
</protein>